<keyword evidence="3" id="KW-0597">Phosphoprotein</keyword>
<feature type="transmembrane region" description="Helical" evidence="6">
    <location>
        <begin position="217"/>
        <end position="237"/>
    </location>
</feature>
<evidence type="ECO:0000256" key="5">
    <source>
        <dbReference type="ARBA" id="ARBA00022777"/>
    </source>
</evidence>
<dbReference type="PANTHER" id="PTHR43047">
    <property type="entry name" value="TWO-COMPONENT HISTIDINE PROTEIN KINASE"/>
    <property type="match status" value="1"/>
</dbReference>
<evidence type="ECO:0000313" key="10">
    <source>
        <dbReference type="Proteomes" id="UP000325161"/>
    </source>
</evidence>
<keyword evidence="6" id="KW-0472">Membrane</keyword>
<feature type="transmembrane region" description="Helical" evidence="6">
    <location>
        <begin position="249"/>
        <end position="273"/>
    </location>
</feature>
<dbReference type="SMART" id="SM00387">
    <property type="entry name" value="HATPase_c"/>
    <property type="match status" value="1"/>
</dbReference>
<dbReference type="SMART" id="SM00388">
    <property type="entry name" value="HisKA"/>
    <property type="match status" value="1"/>
</dbReference>
<dbReference type="EC" id="2.7.13.3" evidence="2"/>
<dbReference type="InterPro" id="IPR004358">
    <property type="entry name" value="Sig_transdc_His_kin-like_C"/>
</dbReference>
<dbReference type="KEGG" id="pacr:FXN63_05160"/>
<dbReference type="EMBL" id="CP043046">
    <property type="protein sequence ID" value="QEI05297.1"/>
    <property type="molecule type" value="Genomic_DNA"/>
</dbReference>
<gene>
    <name evidence="9" type="ORF">FXN63_05160</name>
</gene>
<reference evidence="9 10" key="1">
    <citation type="submission" date="2019-08" db="EMBL/GenBank/DDBJ databases">
        <title>Amphibian skin-associated Pigmentiphaga: genome sequence and occurrence across geography and hosts.</title>
        <authorList>
            <person name="Bletz M.C."/>
            <person name="Bunk B."/>
            <person name="Sproeer C."/>
            <person name="Biwer P."/>
            <person name="Reiter S."/>
            <person name="Rabemananjara F.C.E."/>
            <person name="Schulz S."/>
            <person name="Overmann J."/>
            <person name="Vences M."/>
        </authorList>
    </citation>
    <scope>NUCLEOTIDE SEQUENCE [LARGE SCALE GENOMIC DNA]</scope>
    <source>
        <strain evidence="9 10">Mada1488</strain>
    </source>
</reference>
<dbReference type="InterPro" id="IPR011623">
    <property type="entry name" value="7TMR_DISM_rcpt_extracell_dom1"/>
</dbReference>
<feature type="signal peptide" evidence="7">
    <location>
        <begin position="1"/>
        <end position="24"/>
    </location>
</feature>
<dbReference type="PROSITE" id="PS50109">
    <property type="entry name" value="HIS_KIN"/>
    <property type="match status" value="1"/>
</dbReference>
<evidence type="ECO:0000256" key="7">
    <source>
        <dbReference type="SAM" id="SignalP"/>
    </source>
</evidence>
<dbReference type="OrthoDB" id="9797243at2"/>
<dbReference type="RefSeq" id="WP_148813451.1">
    <property type="nucleotide sequence ID" value="NZ_CP043046.1"/>
</dbReference>
<keyword evidence="6" id="KW-1133">Transmembrane helix</keyword>
<dbReference type="CDD" id="cd00082">
    <property type="entry name" value="HisKA"/>
    <property type="match status" value="1"/>
</dbReference>
<keyword evidence="5" id="KW-0418">Kinase</keyword>
<dbReference type="InterPro" id="IPR036097">
    <property type="entry name" value="HisK_dim/P_sf"/>
</dbReference>
<dbReference type="SUPFAM" id="SSF55874">
    <property type="entry name" value="ATPase domain of HSP90 chaperone/DNA topoisomerase II/histidine kinase"/>
    <property type="match status" value="1"/>
</dbReference>
<evidence type="ECO:0000256" key="2">
    <source>
        <dbReference type="ARBA" id="ARBA00012438"/>
    </source>
</evidence>
<dbReference type="Pfam" id="PF07696">
    <property type="entry name" value="7TMR-DISMED2"/>
    <property type="match status" value="1"/>
</dbReference>
<accession>A0A5C0AY45</accession>
<evidence type="ECO:0000256" key="3">
    <source>
        <dbReference type="ARBA" id="ARBA00022553"/>
    </source>
</evidence>
<feature type="domain" description="Histidine kinase" evidence="8">
    <location>
        <begin position="448"/>
        <end position="662"/>
    </location>
</feature>
<feature type="chain" id="PRO_5023135794" description="histidine kinase" evidence="7">
    <location>
        <begin position="25"/>
        <end position="777"/>
    </location>
</feature>
<evidence type="ECO:0000259" key="8">
    <source>
        <dbReference type="PROSITE" id="PS50109"/>
    </source>
</evidence>
<keyword evidence="6" id="KW-0812">Transmembrane</keyword>
<dbReference type="GO" id="GO:0000155">
    <property type="term" value="F:phosphorelay sensor kinase activity"/>
    <property type="evidence" value="ECO:0007669"/>
    <property type="project" value="InterPro"/>
</dbReference>
<keyword evidence="4" id="KW-0808">Transferase</keyword>
<keyword evidence="7" id="KW-0732">Signal</keyword>
<feature type="transmembrane region" description="Helical" evidence="6">
    <location>
        <begin position="285"/>
        <end position="303"/>
    </location>
</feature>
<organism evidence="9 10">
    <name type="scientific">Pigmentiphaga aceris</name>
    <dbReference type="NCBI Taxonomy" id="1940612"/>
    <lineage>
        <taxon>Bacteria</taxon>
        <taxon>Pseudomonadati</taxon>
        <taxon>Pseudomonadota</taxon>
        <taxon>Betaproteobacteria</taxon>
        <taxon>Burkholderiales</taxon>
        <taxon>Alcaligenaceae</taxon>
        <taxon>Pigmentiphaga</taxon>
    </lineage>
</organism>
<evidence type="ECO:0000256" key="1">
    <source>
        <dbReference type="ARBA" id="ARBA00000085"/>
    </source>
</evidence>
<dbReference type="Gene3D" id="1.10.287.130">
    <property type="match status" value="1"/>
</dbReference>
<dbReference type="Proteomes" id="UP000325161">
    <property type="component" value="Chromosome"/>
</dbReference>
<name>A0A5C0AY45_9BURK</name>
<evidence type="ECO:0000313" key="9">
    <source>
        <dbReference type="EMBL" id="QEI05297.1"/>
    </source>
</evidence>
<comment type="catalytic activity">
    <reaction evidence="1">
        <text>ATP + protein L-histidine = ADP + protein N-phospho-L-histidine.</text>
        <dbReference type="EC" id="2.7.13.3"/>
    </reaction>
</comment>
<evidence type="ECO:0000256" key="4">
    <source>
        <dbReference type="ARBA" id="ARBA00022679"/>
    </source>
</evidence>
<feature type="transmembrane region" description="Helical" evidence="6">
    <location>
        <begin position="376"/>
        <end position="393"/>
    </location>
</feature>
<dbReference type="InterPro" id="IPR005467">
    <property type="entry name" value="His_kinase_dom"/>
</dbReference>
<keyword evidence="10" id="KW-1185">Reference proteome</keyword>
<dbReference type="InterPro" id="IPR003594">
    <property type="entry name" value="HATPase_dom"/>
</dbReference>
<sequence length="777" mass="85427">MRLRFACLLSLFFLFLAHISAAQAAPLALHDDEVWPRQAAAFTRVLEDPTGTLTLKEVTQRLERPDGGFVADTRLLHPGFSRSAWWFVLDLANASNDARIIMLDLQSPRLENVEFHLYQDGIWSSRLAGLAVPMDSEETFSRRPALRIELAPGEQVRTLVRISSRTALQFLPRIFSPGALADTELRAALGDVILIGGLIMVGLYSMLFGLLSRGRPFLLLGGFFCLHALQEASFRGYGKRYLWPDASEWSVVATAFLFCVGSGLAVLFVYDVIRRERPDLRGIKLLPIYAVFSLVLAGMALMGEVKFASLGYAISMLTICVALLVLGLREWKTLPPPGKLLVVLLFWILVAAPHRFGEAMGWIASSSTDNPLDSAVALLAMVTVLALLAAWASRLNRNHHDAREALLTWQAAEHERLRDEVARQTDALHRALASAEQTNREQTRIMAYIGHDLRAPIATILSYVRRLRLRAAPAETGLRAIERGADYQLSLIDDLLEYSRDTVRPLSINPKATDIGVLLDDIARYAAALASQQNNRFIFTRAIRLPGQVLVDARRLQQALLNLLSNAAKFTRDGNITLTVEADTHAEGWALRFIVDDTGIGIASEDQTRIFGEFEQGQRLGGGVGLGLFIARRIIESMGGELSLDSAPNAGSRFVFGIVAPHAGIDALAEAVLSTAEFVEDELARPFAPQPVLLNTAEDAPHDARPDADALRELAALADEGGLSDIKDWCRKWALLQPDCQPFLDAVQEALNNLDFPRIHSLAKPHIDLAPESSAAA</sequence>
<evidence type="ECO:0000256" key="6">
    <source>
        <dbReference type="SAM" id="Phobius"/>
    </source>
</evidence>
<dbReference type="Gene3D" id="3.30.565.10">
    <property type="entry name" value="Histidine kinase-like ATPase, C-terminal domain"/>
    <property type="match status" value="1"/>
</dbReference>
<protein>
    <recommendedName>
        <fullName evidence="2">histidine kinase</fullName>
        <ecNumber evidence="2">2.7.13.3</ecNumber>
    </recommendedName>
</protein>
<dbReference type="PRINTS" id="PR00344">
    <property type="entry name" value="BCTRLSENSOR"/>
</dbReference>
<dbReference type="InterPro" id="IPR003661">
    <property type="entry name" value="HisK_dim/P_dom"/>
</dbReference>
<dbReference type="InterPro" id="IPR036890">
    <property type="entry name" value="HATPase_C_sf"/>
</dbReference>
<dbReference type="Pfam" id="PF07695">
    <property type="entry name" value="7TMR-DISM_7TM"/>
    <property type="match status" value="1"/>
</dbReference>
<feature type="transmembrane region" description="Helical" evidence="6">
    <location>
        <begin position="340"/>
        <end position="356"/>
    </location>
</feature>
<dbReference type="InterPro" id="IPR011622">
    <property type="entry name" value="7TMR_DISM_rcpt_extracell_dom2"/>
</dbReference>
<feature type="transmembrane region" description="Helical" evidence="6">
    <location>
        <begin position="192"/>
        <end position="210"/>
    </location>
</feature>
<feature type="transmembrane region" description="Helical" evidence="6">
    <location>
        <begin position="309"/>
        <end position="328"/>
    </location>
</feature>
<proteinExistence type="predicted"/>
<dbReference type="SUPFAM" id="SSF47384">
    <property type="entry name" value="Homodimeric domain of signal transducing histidine kinase"/>
    <property type="match status" value="1"/>
</dbReference>
<dbReference type="Gene3D" id="2.60.40.2380">
    <property type="match status" value="1"/>
</dbReference>
<dbReference type="AlphaFoldDB" id="A0A5C0AY45"/>
<dbReference type="Pfam" id="PF02518">
    <property type="entry name" value="HATPase_c"/>
    <property type="match status" value="1"/>
</dbReference>
<dbReference type="Pfam" id="PF00512">
    <property type="entry name" value="HisKA"/>
    <property type="match status" value="1"/>
</dbReference>